<evidence type="ECO:0000256" key="1">
    <source>
        <dbReference type="ARBA" id="ARBA00022527"/>
    </source>
</evidence>
<evidence type="ECO:0000256" key="5">
    <source>
        <dbReference type="ARBA" id="ARBA00022840"/>
    </source>
</evidence>
<dbReference type="Pfam" id="PF07714">
    <property type="entry name" value="PK_Tyr_Ser-Thr"/>
    <property type="match status" value="1"/>
</dbReference>
<dbReference type="InterPro" id="IPR051681">
    <property type="entry name" value="Ser/Thr_Kinases-Pseudokinases"/>
</dbReference>
<evidence type="ECO:0000256" key="2">
    <source>
        <dbReference type="ARBA" id="ARBA00022679"/>
    </source>
</evidence>
<dbReference type="SMART" id="SM00220">
    <property type="entry name" value="S_TKc"/>
    <property type="match status" value="1"/>
</dbReference>
<dbReference type="InterPro" id="IPR001245">
    <property type="entry name" value="Ser-Thr/Tyr_kinase_cat_dom"/>
</dbReference>
<evidence type="ECO:0000259" key="8">
    <source>
        <dbReference type="PROSITE" id="PS50011"/>
    </source>
</evidence>
<dbReference type="CDD" id="cd13999">
    <property type="entry name" value="STKc_MAP3K-like"/>
    <property type="match status" value="1"/>
</dbReference>
<reference evidence="9" key="1">
    <citation type="submission" date="2023-03" db="EMBL/GenBank/DDBJ databases">
        <authorList>
            <person name="Steffen K."/>
            <person name="Cardenas P."/>
        </authorList>
    </citation>
    <scope>NUCLEOTIDE SEQUENCE</scope>
</reference>
<dbReference type="PROSITE" id="PS00107">
    <property type="entry name" value="PROTEIN_KINASE_ATP"/>
    <property type="match status" value="1"/>
</dbReference>
<evidence type="ECO:0000313" key="9">
    <source>
        <dbReference type="EMBL" id="CAI7997133.1"/>
    </source>
</evidence>
<dbReference type="Proteomes" id="UP001174909">
    <property type="component" value="Unassembled WGS sequence"/>
</dbReference>
<dbReference type="InterPro" id="IPR011009">
    <property type="entry name" value="Kinase-like_dom_sf"/>
</dbReference>
<dbReference type="GO" id="GO:0004674">
    <property type="term" value="F:protein serine/threonine kinase activity"/>
    <property type="evidence" value="ECO:0007669"/>
    <property type="project" value="UniProtKB-KW"/>
</dbReference>
<evidence type="ECO:0000256" key="7">
    <source>
        <dbReference type="SAM" id="MobiDB-lite"/>
    </source>
</evidence>
<feature type="compositionally biased region" description="Low complexity" evidence="7">
    <location>
        <begin position="356"/>
        <end position="375"/>
    </location>
</feature>
<dbReference type="PROSITE" id="PS50011">
    <property type="entry name" value="PROTEIN_KINASE_DOM"/>
    <property type="match status" value="1"/>
</dbReference>
<dbReference type="Pfam" id="PF24681">
    <property type="entry name" value="Kelch_KLHDC2_KLHL20_DRC7"/>
    <property type="match status" value="1"/>
</dbReference>
<dbReference type="InterPro" id="IPR008271">
    <property type="entry name" value="Ser/Thr_kinase_AS"/>
</dbReference>
<dbReference type="AlphaFoldDB" id="A0AA35QZ43"/>
<feature type="domain" description="Protein kinase" evidence="8">
    <location>
        <begin position="431"/>
        <end position="685"/>
    </location>
</feature>
<dbReference type="PROSITE" id="PS00108">
    <property type="entry name" value="PROTEIN_KINASE_ST"/>
    <property type="match status" value="1"/>
</dbReference>
<dbReference type="InterPro" id="IPR017441">
    <property type="entry name" value="Protein_kinase_ATP_BS"/>
</dbReference>
<keyword evidence="10" id="KW-1185">Reference proteome</keyword>
<dbReference type="GO" id="GO:0005524">
    <property type="term" value="F:ATP binding"/>
    <property type="evidence" value="ECO:0007669"/>
    <property type="project" value="UniProtKB-UniRule"/>
</dbReference>
<keyword evidence="4 9" id="KW-0418">Kinase</keyword>
<dbReference type="PRINTS" id="PR00109">
    <property type="entry name" value="TYRKINASE"/>
</dbReference>
<keyword evidence="2" id="KW-0808">Transferase</keyword>
<sequence>MASIRKHYREPAPLHYPFAAPVGMKVYCWVGSPDPKQKQLKVDVFDPIRESWKQLDSRGDCPVNGNGTCAVAVGNDMYIFAGSDSDGLHKLDTVTMRWTYINPRGVVRPTPRGGGRLIGIQGNRLVLFAGYVHKVVKKNKNPLKKNTTTGGICDQFHIFHIDKGEWTAPACYGDIPSARSNFVMVPVDVKRAVVFGGNARGNGRADDLFIIHWDSLLWTRIPKTGSWPKGRKAHGACCINYDKPNPLLLMVGGMDREEARMRDMWLLNVNQCRWTQLPDLPHPPRNGHMMIAFPLSDKLVEVTLFGGESAHGKKLSHTCILRFECETEEDTWALVNIIEPADVGRPIERVQEKMESLGLLPSSSQSASSSQSPTSNELKGQPLPGGELSAQHSNGEPQKLVRQETSLNGEGGLGHLSARSKRSYIIDLEELEFGRQLGEGAYGTVYAGKWKPKSNVEVAIKKCFNKPFDAEILSVLPRHPNVVFFYATSTSEDATFIVTELVTEGSLYDFIHTDNKDFDDLQAISWAKQIGYGMEHLHGHHIVHRDLKSGNVLISSDMEMKVCDFGTARAVVDTCEQSTVRGTYRWMAPEIMKEDDAIIDKNCDVFSYGCVLYELFERKLPYHKEKNSVFLAMKVLDGLRPEISGDASIPEFLKDLMEACWEENAQKRPSFEDCITALRMKSFHR</sequence>
<dbReference type="InterPro" id="IPR015915">
    <property type="entry name" value="Kelch-typ_b-propeller"/>
</dbReference>
<proteinExistence type="predicted"/>
<protein>
    <submittedName>
        <fullName evidence="9">Mitogen-activated protein kinase kinase kinase 20</fullName>
    </submittedName>
</protein>
<feature type="binding site" evidence="6">
    <location>
        <position position="462"/>
    </location>
    <ligand>
        <name>ATP</name>
        <dbReference type="ChEBI" id="CHEBI:30616"/>
    </ligand>
</feature>
<dbReference type="SUPFAM" id="SSF56112">
    <property type="entry name" value="Protein kinase-like (PK-like)"/>
    <property type="match status" value="1"/>
</dbReference>
<keyword evidence="5 6" id="KW-0067">ATP-binding</keyword>
<dbReference type="Gene3D" id="3.30.200.20">
    <property type="entry name" value="Phosphorylase Kinase, domain 1"/>
    <property type="match status" value="1"/>
</dbReference>
<gene>
    <name evidence="9" type="ORF">GBAR_LOCUS2072</name>
</gene>
<comment type="caution">
    <text evidence="9">The sequence shown here is derived from an EMBL/GenBank/DDBJ whole genome shotgun (WGS) entry which is preliminary data.</text>
</comment>
<accession>A0AA35QZ43</accession>
<dbReference type="SUPFAM" id="SSF117281">
    <property type="entry name" value="Kelch motif"/>
    <property type="match status" value="1"/>
</dbReference>
<dbReference type="PANTHER" id="PTHR44329">
    <property type="entry name" value="SERINE/THREONINE-PROTEIN KINASE TNNI3K-RELATED"/>
    <property type="match status" value="1"/>
</dbReference>
<dbReference type="InterPro" id="IPR000719">
    <property type="entry name" value="Prot_kinase_dom"/>
</dbReference>
<evidence type="ECO:0000256" key="3">
    <source>
        <dbReference type="ARBA" id="ARBA00022741"/>
    </source>
</evidence>
<evidence type="ECO:0000313" key="10">
    <source>
        <dbReference type="Proteomes" id="UP001174909"/>
    </source>
</evidence>
<evidence type="ECO:0000256" key="6">
    <source>
        <dbReference type="PROSITE-ProRule" id="PRU10141"/>
    </source>
</evidence>
<keyword evidence="1" id="KW-0723">Serine/threonine-protein kinase</keyword>
<organism evidence="9 10">
    <name type="scientific">Geodia barretti</name>
    <name type="common">Barrett's horny sponge</name>
    <dbReference type="NCBI Taxonomy" id="519541"/>
    <lineage>
        <taxon>Eukaryota</taxon>
        <taxon>Metazoa</taxon>
        <taxon>Porifera</taxon>
        <taxon>Demospongiae</taxon>
        <taxon>Heteroscleromorpha</taxon>
        <taxon>Tetractinellida</taxon>
        <taxon>Astrophorina</taxon>
        <taxon>Geodiidae</taxon>
        <taxon>Geodia</taxon>
    </lineage>
</organism>
<feature type="region of interest" description="Disordered" evidence="7">
    <location>
        <begin position="356"/>
        <end position="398"/>
    </location>
</feature>
<dbReference type="PANTHER" id="PTHR44329:SF288">
    <property type="entry name" value="MITOGEN-ACTIVATED PROTEIN KINASE KINASE KINASE 20"/>
    <property type="match status" value="1"/>
</dbReference>
<dbReference type="Gene3D" id="1.10.510.10">
    <property type="entry name" value="Transferase(Phosphotransferase) domain 1"/>
    <property type="match status" value="1"/>
</dbReference>
<dbReference type="Gene3D" id="2.120.10.80">
    <property type="entry name" value="Kelch-type beta propeller"/>
    <property type="match status" value="2"/>
</dbReference>
<name>A0AA35QZ43_GEOBA</name>
<keyword evidence="3 6" id="KW-0547">Nucleotide-binding</keyword>
<dbReference type="EMBL" id="CASHTH010000294">
    <property type="protein sequence ID" value="CAI7997133.1"/>
    <property type="molecule type" value="Genomic_DNA"/>
</dbReference>
<evidence type="ECO:0000256" key="4">
    <source>
        <dbReference type="ARBA" id="ARBA00022777"/>
    </source>
</evidence>